<proteinExistence type="predicted"/>
<dbReference type="eggNOG" id="COG1228">
    <property type="taxonomic scope" value="Bacteria"/>
</dbReference>
<comment type="caution">
    <text evidence="10">The sequence shown here is derived from an EMBL/GenBank/DDBJ whole genome shotgun (WGS) entry which is preliminary data.</text>
</comment>
<dbReference type="GO" id="GO:0005737">
    <property type="term" value="C:cytoplasm"/>
    <property type="evidence" value="ECO:0007669"/>
    <property type="project" value="UniProtKB-UniRule"/>
</dbReference>
<dbReference type="Pfam" id="PF01979">
    <property type="entry name" value="Amidohydro_1"/>
    <property type="match status" value="1"/>
</dbReference>
<comment type="pathway">
    <text evidence="1">Amino-acid degradation.</text>
</comment>
<reference evidence="11 13" key="2">
    <citation type="submission" date="2019-03" db="EMBL/GenBank/DDBJ databases">
        <title>Genomic Encyclopedia of Type Strains, Phase IV (KMG-IV): sequencing the most valuable type-strain genomes for metagenomic binning, comparative biology and taxonomic classification.</title>
        <authorList>
            <person name="Goeker M."/>
        </authorList>
    </citation>
    <scope>NUCLEOTIDE SEQUENCE [LARGE SCALE GENOMIC DNA]</scope>
    <source>
        <strain evidence="11 13">DSM 11603</strain>
    </source>
</reference>
<dbReference type="GO" id="GO:0046872">
    <property type="term" value="F:metal ion binding"/>
    <property type="evidence" value="ECO:0007669"/>
    <property type="project" value="UniProtKB-KW"/>
</dbReference>
<dbReference type="PATRIC" id="fig|69279.3.peg.2423"/>
<dbReference type="InterPro" id="IPR011059">
    <property type="entry name" value="Metal-dep_hydrolase_composite"/>
</dbReference>
<dbReference type="STRING" id="69279.BG36_05170"/>
<dbReference type="Gene3D" id="3.20.20.140">
    <property type="entry name" value="Metal-dependent hydrolases"/>
    <property type="match status" value="1"/>
</dbReference>
<evidence type="ECO:0000256" key="5">
    <source>
        <dbReference type="ARBA" id="ARBA00022808"/>
    </source>
</evidence>
<gene>
    <name evidence="10" type="ORF">BG36_05170</name>
    <name evidence="11" type="ORF">DES43_107122</name>
</gene>
<keyword evidence="5" id="KW-0369">Histidine metabolism</keyword>
<sequence length="416" mass="45119">MARITALIENAGQVLTCAADAPDLVGVRTDAAVAISDDVIAAVGTPAEIAAAHDLGDAQRIDAGGGLVMPGFVDCHTHLVFHRSRVEEYAQRVQGRSPAEIRAMGIPMGISATARMMREASEEQLAESAAERLAHMLSFGTTTVESKSGYGLNTATEIKMLEVNRALNMRQPIEVVSTFLGAHEFPEDRSREAYIAEILDEMIPEVARRGLAEFNDVYCDDGYYTVAESRAILERGLEYGLKVKIHTDAYSHIGGSTLAADLQAVSADHMNYTAPEEYEALRKAGVVCVVMPALDFAVGHSRPFDARAMMDAGLTLALATDMCPGCWLESMPFVVQLACRLYRFGPAEAIRAGTLHAARALDRADRIGSLEAGKQADIAIFPYERYEDMAYRLGRGRARTVLKAGRIVFADDRETA</sequence>
<name>A0A011ULF7_9HYPH</name>
<keyword evidence="3" id="KW-0479">Metal-binding</keyword>
<feature type="domain" description="Amidohydrolase-related" evidence="9">
    <location>
        <begin position="67"/>
        <end position="408"/>
    </location>
</feature>
<dbReference type="SUPFAM" id="SSF51556">
    <property type="entry name" value="Metallo-dependent hydrolases"/>
    <property type="match status" value="1"/>
</dbReference>
<dbReference type="HOGENOM" id="CLU_041647_1_0_5"/>
<keyword evidence="13" id="KW-1185">Reference proteome</keyword>
<keyword evidence="6" id="KW-0862">Zinc</keyword>
<dbReference type="GO" id="GO:0019556">
    <property type="term" value="P:L-histidine catabolic process to glutamate and formamide"/>
    <property type="evidence" value="ECO:0007669"/>
    <property type="project" value="UniProtKB-UniRule"/>
</dbReference>
<dbReference type="EC" id="3.5.2.7" evidence="2 8"/>
<dbReference type="EMBL" id="SNZF01000007">
    <property type="protein sequence ID" value="TDR35954.1"/>
    <property type="molecule type" value="Genomic_DNA"/>
</dbReference>
<dbReference type="Proteomes" id="UP000019849">
    <property type="component" value="Unassembled WGS sequence"/>
</dbReference>
<organism evidence="10 12">
    <name type="scientific">Aquamicrobium defluvii</name>
    <dbReference type="NCBI Taxonomy" id="69279"/>
    <lineage>
        <taxon>Bacteria</taxon>
        <taxon>Pseudomonadati</taxon>
        <taxon>Pseudomonadota</taxon>
        <taxon>Alphaproteobacteria</taxon>
        <taxon>Hyphomicrobiales</taxon>
        <taxon>Phyllobacteriaceae</taxon>
        <taxon>Aquamicrobium</taxon>
    </lineage>
</organism>
<protein>
    <recommendedName>
        <fullName evidence="2 8">Imidazolonepropionase</fullName>
        <ecNumber evidence="2 8">3.5.2.7</ecNumber>
    </recommendedName>
</protein>
<dbReference type="RefSeq" id="WP_035026914.1">
    <property type="nucleotide sequence ID" value="NZ_KK073888.1"/>
</dbReference>
<evidence type="ECO:0000313" key="10">
    <source>
        <dbReference type="EMBL" id="EXL06738.1"/>
    </source>
</evidence>
<evidence type="ECO:0000256" key="3">
    <source>
        <dbReference type="ARBA" id="ARBA00022723"/>
    </source>
</evidence>
<dbReference type="InterPro" id="IPR032466">
    <property type="entry name" value="Metal_Hydrolase"/>
</dbReference>
<evidence type="ECO:0000313" key="12">
    <source>
        <dbReference type="Proteomes" id="UP000019849"/>
    </source>
</evidence>
<dbReference type="GO" id="GO:0050480">
    <property type="term" value="F:imidazolonepropionase activity"/>
    <property type="evidence" value="ECO:0007669"/>
    <property type="project" value="UniProtKB-UniRule"/>
</dbReference>
<evidence type="ECO:0000313" key="13">
    <source>
        <dbReference type="Proteomes" id="UP000294958"/>
    </source>
</evidence>
<dbReference type="Proteomes" id="UP000294958">
    <property type="component" value="Unassembled WGS sequence"/>
</dbReference>
<keyword evidence="4" id="KW-0378">Hydrolase</keyword>
<dbReference type="EMBL" id="JENY01000015">
    <property type="protein sequence ID" value="EXL06738.1"/>
    <property type="molecule type" value="Genomic_DNA"/>
</dbReference>
<dbReference type="OrthoDB" id="8098664at2"/>
<evidence type="ECO:0000259" key="9">
    <source>
        <dbReference type="Pfam" id="PF01979"/>
    </source>
</evidence>
<evidence type="ECO:0000256" key="1">
    <source>
        <dbReference type="ARBA" id="ARBA00005023"/>
    </source>
</evidence>
<accession>A0A011ULF7</accession>
<evidence type="ECO:0000256" key="6">
    <source>
        <dbReference type="ARBA" id="ARBA00022833"/>
    </source>
</evidence>
<evidence type="ECO:0000256" key="4">
    <source>
        <dbReference type="ARBA" id="ARBA00022801"/>
    </source>
</evidence>
<dbReference type="PANTHER" id="PTHR42752:SF1">
    <property type="entry name" value="IMIDAZOLONEPROPIONASE-RELATED"/>
    <property type="match status" value="1"/>
</dbReference>
<evidence type="ECO:0000256" key="2">
    <source>
        <dbReference type="ARBA" id="ARBA00012864"/>
    </source>
</evidence>
<keyword evidence="7" id="KW-0408">Iron</keyword>
<dbReference type="Gene3D" id="2.30.40.10">
    <property type="entry name" value="Urease, subunit C, domain 1"/>
    <property type="match status" value="1"/>
</dbReference>
<dbReference type="AlphaFoldDB" id="A0A011ULF7"/>
<dbReference type="InterPro" id="IPR005920">
    <property type="entry name" value="HutI"/>
</dbReference>
<evidence type="ECO:0000256" key="8">
    <source>
        <dbReference type="NCBIfam" id="TIGR01224"/>
    </source>
</evidence>
<dbReference type="PANTHER" id="PTHR42752">
    <property type="entry name" value="IMIDAZOLONEPROPIONASE"/>
    <property type="match status" value="1"/>
</dbReference>
<dbReference type="SUPFAM" id="SSF51338">
    <property type="entry name" value="Composite domain of metallo-dependent hydrolases"/>
    <property type="match status" value="1"/>
</dbReference>
<evidence type="ECO:0000256" key="7">
    <source>
        <dbReference type="ARBA" id="ARBA00023004"/>
    </source>
</evidence>
<evidence type="ECO:0000313" key="11">
    <source>
        <dbReference type="EMBL" id="TDR35954.1"/>
    </source>
</evidence>
<dbReference type="NCBIfam" id="TIGR01224">
    <property type="entry name" value="hutI"/>
    <property type="match status" value="1"/>
</dbReference>
<reference evidence="10 12" key="1">
    <citation type="submission" date="2014-02" db="EMBL/GenBank/DDBJ databases">
        <title>Aquamicrobium defluvii Genome sequencing.</title>
        <authorList>
            <person name="Wang X."/>
        </authorList>
    </citation>
    <scope>NUCLEOTIDE SEQUENCE [LARGE SCALE GENOMIC DNA]</scope>
    <source>
        <strain evidence="10 12">W13Z1</strain>
    </source>
</reference>
<dbReference type="InterPro" id="IPR006680">
    <property type="entry name" value="Amidohydro-rel"/>
</dbReference>